<keyword evidence="5" id="KW-1185">Reference proteome</keyword>
<dbReference type="Gene3D" id="3.40.50.720">
    <property type="entry name" value="NAD(P)-binding Rossmann-like Domain"/>
    <property type="match status" value="2"/>
</dbReference>
<dbReference type="Pfam" id="PF01073">
    <property type="entry name" value="3Beta_HSD"/>
    <property type="match status" value="1"/>
</dbReference>
<evidence type="ECO:0000256" key="1">
    <source>
        <dbReference type="ARBA" id="ARBA00022857"/>
    </source>
</evidence>
<dbReference type="STRING" id="542762.A0A4S4DW31"/>
<feature type="domain" description="3-beta hydroxysteroid dehydrogenase/isomerase" evidence="3">
    <location>
        <begin position="51"/>
        <end position="189"/>
    </location>
</feature>
<dbReference type="SUPFAM" id="SSF51735">
    <property type="entry name" value="NAD(P)-binding Rossmann-fold domains"/>
    <property type="match status" value="1"/>
</dbReference>
<dbReference type="InterPro" id="IPR036291">
    <property type="entry name" value="NAD(P)-bd_dom_sf"/>
</dbReference>
<protein>
    <recommendedName>
        <fullName evidence="3">3-beta hydroxysteroid dehydrogenase/isomerase domain-containing protein</fullName>
    </recommendedName>
</protein>
<evidence type="ECO:0000256" key="2">
    <source>
        <dbReference type="ARBA" id="ARBA00023002"/>
    </source>
</evidence>
<evidence type="ECO:0000313" key="5">
    <source>
        <dbReference type="Proteomes" id="UP000306102"/>
    </source>
</evidence>
<organism evidence="4 5">
    <name type="scientific">Camellia sinensis var. sinensis</name>
    <name type="common">China tea</name>
    <dbReference type="NCBI Taxonomy" id="542762"/>
    <lineage>
        <taxon>Eukaryota</taxon>
        <taxon>Viridiplantae</taxon>
        <taxon>Streptophyta</taxon>
        <taxon>Embryophyta</taxon>
        <taxon>Tracheophyta</taxon>
        <taxon>Spermatophyta</taxon>
        <taxon>Magnoliopsida</taxon>
        <taxon>eudicotyledons</taxon>
        <taxon>Gunneridae</taxon>
        <taxon>Pentapetalae</taxon>
        <taxon>asterids</taxon>
        <taxon>Ericales</taxon>
        <taxon>Theaceae</taxon>
        <taxon>Camellia</taxon>
    </lineage>
</organism>
<reference evidence="4 5" key="1">
    <citation type="journal article" date="2018" name="Proc. Natl. Acad. Sci. U.S.A.">
        <title>Draft genome sequence of Camellia sinensis var. sinensis provides insights into the evolution of the tea genome and tea quality.</title>
        <authorList>
            <person name="Wei C."/>
            <person name="Yang H."/>
            <person name="Wang S."/>
            <person name="Zhao J."/>
            <person name="Liu C."/>
            <person name="Gao L."/>
            <person name="Xia E."/>
            <person name="Lu Y."/>
            <person name="Tai Y."/>
            <person name="She G."/>
            <person name="Sun J."/>
            <person name="Cao H."/>
            <person name="Tong W."/>
            <person name="Gao Q."/>
            <person name="Li Y."/>
            <person name="Deng W."/>
            <person name="Jiang X."/>
            <person name="Wang W."/>
            <person name="Chen Q."/>
            <person name="Zhang S."/>
            <person name="Li H."/>
            <person name="Wu J."/>
            <person name="Wang P."/>
            <person name="Li P."/>
            <person name="Shi C."/>
            <person name="Zheng F."/>
            <person name="Jian J."/>
            <person name="Huang B."/>
            <person name="Shan D."/>
            <person name="Shi M."/>
            <person name="Fang C."/>
            <person name="Yue Y."/>
            <person name="Li F."/>
            <person name="Li D."/>
            <person name="Wei S."/>
            <person name="Han B."/>
            <person name="Jiang C."/>
            <person name="Yin Y."/>
            <person name="Xia T."/>
            <person name="Zhang Z."/>
            <person name="Bennetzen J.L."/>
            <person name="Zhao S."/>
            <person name="Wan X."/>
        </authorList>
    </citation>
    <scope>NUCLEOTIDE SEQUENCE [LARGE SCALE GENOMIC DNA]</scope>
    <source>
        <strain evidence="5">cv. Shuchazao</strain>
        <tissue evidence="4">Leaf</tissue>
    </source>
</reference>
<evidence type="ECO:0000259" key="3">
    <source>
        <dbReference type="Pfam" id="PF01073"/>
    </source>
</evidence>
<sequence length="496" mass="55094">MVMDGYRDEVVVSKPPAATALSNDEERCVDNRSNGFSCSFSAIKERELLCVTSGNTCLGSHLVKKLLSRGYFIRVTIQNQEDFEDMKELIKQEEMNLLESVVVAKMGDLDSLCEAFRGCHAIFHTSSFTDPHGVAGYTERTAFLETEAAKNVIEACARAAYVKRCIFTSSLLASIWNINNADRIVDESCWSNEAFCRENKLWLALGKTTAEKAAWRKSRELKVKLITICPALLMAPSFPNAHIETSLPYLKGGQVMLQRGILASQDVGKAAEVHIHAYEAMDYGAGGRYLCFDRVVQRLDEAIQLENWLKMKGLLSGGGNVMSVEDDDETPRRISNSRVAKLLWLALGKTTAEKAAWRKSRELKVKLITICPALLMAPSFPNAHIETSLPYLKGGQVMLQRSILATQDVGKAAEVHIHAYEAMDYGAGGRYLCFDRVVQRLDEAIQLENWLKMKGLLSGGGNVMSVEDDDETPSRINNSRVAKLVFCASQRLSCKQ</sequence>
<dbReference type="Proteomes" id="UP000306102">
    <property type="component" value="Unassembled WGS sequence"/>
</dbReference>
<dbReference type="GO" id="GO:0006694">
    <property type="term" value="P:steroid biosynthetic process"/>
    <property type="evidence" value="ECO:0007669"/>
    <property type="project" value="InterPro"/>
</dbReference>
<keyword evidence="2" id="KW-0560">Oxidoreductase</keyword>
<evidence type="ECO:0000313" key="4">
    <source>
        <dbReference type="EMBL" id="THG07549.1"/>
    </source>
</evidence>
<dbReference type="GO" id="GO:0016616">
    <property type="term" value="F:oxidoreductase activity, acting on the CH-OH group of donors, NAD or NADP as acceptor"/>
    <property type="evidence" value="ECO:0007669"/>
    <property type="project" value="InterPro"/>
</dbReference>
<keyword evidence="1" id="KW-0521">NADP</keyword>
<name>A0A4S4DW31_CAMSN</name>
<dbReference type="PANTHER" id="PTHR10366:SF589">
    <property type="entry name" value="CINNAMOYL-COA REDUCTASE-LIKE SNL6"/>
    <property type="match status" value="1"/>
</dbReference>
<dbReference type="PANTHER" id="PTHR10366">
    <property type="entry name" value="NAD DEPENDENT EPIMERASE/DEHYDRATASE"/>
    <property type="match status" value="1"/>
</dbReference>
<proteinExistence type="predicted"/>
<accession>A0A4S4DW31</accession>
<dbReference type="InterPro" id="IPR050425">
    <property type="entry name" value="NAD(P)_dehydrat-like"/>
</dbReference>
<gene>
    <name evidence="4" type="ORF">TEA_003538</name>
</gene>
<dbReference type="AlphaFoldDB" id="A0A4S4DW31"/>
<dbReference type="InterPro" id="IPR002225">
    <property type="entry name" value="3Beta_OHSteriod_DH/Estase"/>
</dbReference>
<comment type="caution">
    <text evidence="4">The sequence shown here is derived from an EMBL/GenBank/DDBJ whole genome shotgun (WGS) entry which is preliminary data.</text>
</comment>
<dbReference type="EMBL" id="SDRB02009941">
    <property type="protein sequence ID" value="THG07549.1"/>
    <property type="molecule type" value="Genomic_DNA"/>
</dbReference>